<dbReference type="Proteomes" id="UP001144673">
    <property type="component" value="Unassembled WGS sequence"/>
</dbReference>
<dbReference type="KEGG" id="amus:LMH87_008487"/>
<reference evidence="1" key="1">
    <citation type="journal article" date="2023" name="Access Microbiol">
        <title>De-novo genome assembly for Akanthomyces muscarius, a biocontrol agent of insect agricultural pests.</title>
        <authorList>
            <person name="Erdos Z."/>
            <person name="Studholme D.J."/>
            <person name="Raymond B."/>
            <person name="Sharma M."/>
        </authorList>
    </citation>
    <scope>NUCLEOTIDE SEQUENCE</scope>
    <source>
        <strain evidence="1">Ve6</strain>
    </source>
</reference>
<protein>
    <submittedName>
        <fullName evidence="1">Uncharacterized protein</fullName>
    </submittedName>
</protein>
<name>A0A9W8QGF4_AKAMU</name>
<accession>A0A9W8QGF4</accession>
<sequence length="108" mass="11844">MDPLSTAPASITSLSFERTPNLAFISAPVTMGVFIYYEWTQSDYDGFSCAENYGTSYSNLFFADCDGRGNLYCMSLVLVKVLCLTEASSSLDIFTFIANSCNYVLSST</sequence>
<proteinExistence type="predicted"/>
<dbReference type="AlphaFoldDB" id="A0A9W8QGF4"/>
<evidence type="ECO:0000313" key="1">
    <source>
        <dbReference type="EMBL" id="KAJ4157934.1"/>
    </source>
</evidence>
<dbReference type="RefSeq" id="XP_056056301.1">
    <property type="nucleotide sequence ID" value="XM_056201661.1"/>
</dbReference>
<dbReference type="GeneID" id="80895646"/>
<comment type="caution">
    <text evidence="1">The sequence shown here is derived from an EMBL/GenBank/DDBJ whole genome shotgun (WGS) entry which is preliminary data.</text>
</comment>
<evidence type="ECO:0000313" key="2">
    <source>
        <dbReference type="Proteomes" id="UP001144673"/>
    </source>
</evidence>
<organism evidence="1 2">
    <name type="scientific">Akanthomyces muscarius</name>
    <name type="common">Entomopathogenic fungus</name>
    <name type="synonym">Lecanicillium muscarium</name>
    <dbReference type="NCBI Taxonomy" id="2231603"/>
    <lineage>
        <taxon>Eukaryota</taxon>
        <taxon>Fungi</taxon>
        <taxon>Dikarya</taxon>
        <taxon>Ascomycota</taxon>
        <taxon>Pezizomycotina</taxon>
        <taxon>Sordariomycetes</taxon>
        <taxon>Hypocreomycetidae</taxon>
        <taxon>Hypocreales</taxon>
        <taxon>Cordycipitaceae</taxon>
        <taxon>Akanthomyces</taxon>
    </lineage>
</organism>
<keyword evidence="2" id="KW-1185">Reference proteome</keyword>
<dbReference type="EMBL" id="JAJHUN010000006">
    <property type="protein sequence ID" value="KAJ4157934.1"/>
    <property type="molecule type" value="Genomic_DNA"/>
</dbReference>
<gene>
    <name evidence="1" type="ORF">LMH87_008487</name>
</gene>